<evidence type="ECO:0000313" key="4">
    <source>
        <dbReference type="Proteomes" id="UP001366085"/>
    </source>
</evidence>
<feature type="transmembrane region" description="Helical" evidence="2">
    <location>
        <begin position="20"/>
        <end position="41"/>
    </location>
</feature>
<keyword evidence="2" id="KW-0472">Membrane</keyword>
<keyword evidence="4" id="KW-1185">Reference proteome</keyword>
<comment type="caution">
    <text evidence="3">The sequence shown here is derived from an EMBL/GenBank/DDBJ whole genome shotgun (WGS) entry which is preliminary data.</text>
</comment>
<dbReference type="Proteomes" id="UP001366085">
    <property type="component" value="Unassembled WGS sequence"/>
</dbReference>
<accession>A0ABU8LI95</accession>
<dbReference type="EMBL" id="JBBDGN010000002">
    <property type="protein sequence ID" value="MEJ1090720.1"/>
    <property type="molecule type" value="Genomic_DNA"/>
</dbReference>
<gene>
    <name evidence="3" type="ORF">WDU93_03365</name>
</gene>
<dbReference type="InterPro" id="IPR006311">
    <property type="entry name" value="TAT_signal"/>
</dbReference>
<dbReference type="PROSITE" id="PS51318">
    <property type="entry name" value="TAT"/>
    <property type="match status" value="1"/>
</dbReference>
<evidence type="ECO:0000256" key="1">
    <source>
        <dbReference type="SAM" id="MobiDB-lite"/>
    </source>
</evidence>
<sequence length="253" mass="27511">MEDVQRASDAQVSRRTVTKAMAWAVPAVAVAATVPLAAASLRKDPGINGWVRNTTESIRGERCMYTLTVTSAPNNPGSTPDGAPFGLYVYDVEDSNVISNAQLTYWVIGNRPASGSGSLSWQTRQGHSNCWSGPTYVGTEVKPDGITYTGYRWTYNCAINPLNRALDSDGVERLYLGNFHVRTQLRGDDCNNVSYWTQRHITIDPDGSGPVPSEVHTFQRRNGTLGPYNGNLRSTQRSAPAPVAPVDTKTADC</sequence>
<keyword evidence="2" id="KW-1133">Transmembrane helix</keyword>
<keyword evidence="2" id="KW-0812">Transmembrane</keyword>
<evidence type="ECO:0000313" key="3">
    <source>
        <dbReference type="EMBL" id="MEJ1090720.1"/>
    </source>
</evidence>
<feature type="region of interest" description="Disordered" evidence="1">
    <location>
        <begin position="220"/>
        <end position="253"/>
    </location>
</feature>
<evidence type="ECO:0008006" key="5">
    <source>
        <dbReference type="Google" id="ProtNLM"/>
    </source>
</evidence>
<protein>
    <recommendedName>
        <fullName evidence="5">Secreted protein</fullName>
    </recommendedName>
</protein>
<name>A0ABU8LI95_9MICO</name>
<reference evidence="3 4" key="1">
    <citation type="submission" date="2024-02" db="EMBL/GenBank/DDBJ databases">
        <authorList>
            <person name="Saticioglu I.B."/>
        </authorList>
    </citation>
    <scope>NUCLEOTIDE SEQUENCE [LARGE SCALE GENOMIC DNA]</scope>
    <source>
        <strain evidence="3 4">Mu-43</strain>
    </source>
</reference>
<proteinExistence type="predicted"/>
<organism evidence="3 4">
    <name type="scientific">Microbacterium istanbulense</name>
    <dbReference type="NCBI Taxonomy" id="3122049"/>
    <lineage>
        <taxon>Bacteria</taxon>
        <taxon>Bacillati</taxon>
        <taxon>Actinomycetota</taxon>
        <taxon>Actinomycetes</taxon>
        <taxon>Micrococcales</taxon>
        <taxon>Microbacteriaceae</taxon>
        <taxon>Microbacterium</taxon>
    </lineage>
</organism>
<dbReference type="RefSeq" id="WP_337317458.1">
    <property type="nucleotide sequence ID" value="NZ_JBBDGN010000002.1"/>
</dbReference>
<evidence type="ECO:0000256" key="2">
    <source>
        <dbReference type="SAM" id="Phobius"/>
    </source>
</evidence>